<dbReference type="InterPro" id="IPR007527">
    <property type="entry name" value="Znf_SWIM"/>
</dbReference>
<evidence type="ECO:0000313" key="3">
    <source>
        <dbReference type="EMBL" id="MBL1079647.1"/>
    </source>
</evidence>
<sequence>MPDNDFGYTPWGKDWVRLAEPLSLTKPEPLLPRARSVARNGGVQLEIDGVHVKAAIHRGAEASVTYLELTPLPAATVRAIADHIPAGALTLGDDVHAALRAAGITLAPVLANADCSCRARNQRCLHMLATCYALALRVDQNPWLALDLQGYRMARDGEEEAVDLPAPRWTAIEALDPATFFDVPVG</sequence>
<accession>A0ABS1MG55</accession>
<evidence type="ECO:0000313" key="4">
    <source>
        <dbReference type="Proteomes" id="UP000602198"/>
    </source>
</evidence>
<dbReference type="Proteomes" id="UP000602198">
    <property type="component" value="Unassembled WGS sequence"/>
</dbReference>
<dbReference type="RefSeq" id="WP_201956827.1">
    <property type="nucleotide sequence ID" value="NZ_JAERRJ010000018.1"/>
</dbReference>
<evidence type="ECO:0000259" key="2">
    <source>
        <dbReference type="PROSITE" id="PS50966"/>
    </source>
</evidence>
<organism evidence="3 4">
    <name type="scientific">Nocardia acididurans</name>
    <dbReference type="NCBI Taxonomy" id="2802282"/>
    <lineage>
        <taxon>Bacteria</taxon>
        <taxon>Bacillati</taxon>
        <taxon>Actinomycetota</taxon>
        <taxon>Actinomycetes</taxon>
        <taxon>Mycobacteriales</taxon>
        <taxon>Nocardiaceae</taxon>
        <taxon>Nocardia</taxon>
    </lineage>
</organism>
<dbReference type="PROSITE" id="PS50966">
    <property type="entry name" value="ZF_SWIM"/>
    <property type="match status" value="1"/>
</dbReference>
<proteinExistence type="predicted"/>
<keyword evidence="1" id="KW-0863">Zinc-finger</keyword>
<gene>
    <name evidence="3" type="ORF">JK358_35105</name>
</gene>
<keyword evidence="4" id="KW-1185">Reference proteome</keyword>
<feature type="domain" description="SWIM-type" evidence="2">
    <location>
        <begin position="100"/>
        <end position="135"/>
    </location>
</feature>
<protein>
    <recommendedName>
        <fullName evidence="2">SWIM-type domain-containing protein</fullName>
    </recommendedName>
</protein>
<dbReference type="EMBL" id="JAERRJ010000018">
    <property type="protein sequence ID" value="MBL1079647.1"/>
    <property type="molecule type" value="Genomic_DNA"/>
</dbReference>
<keyword evidence="1" id="KW-0479">Metal-binding</keyword>
<evidence type="ECO:0000256" key="1">
    <source>
        <dbReference type="PROSITE-ProRule" id="PRU00325"/>
    </source>
</evidence>
<name>A0ABS1MG55_9NOCA</name>
<keyword evidence="1" id="KW-0862">Zinc</keyword>
<reference evidence="3 4" key="1">
    <citation type="submission" date="2021-01" db="EMBL/GenBank/DDBJ databases">
        <title>WGS of actinomycetes isolated from Thailand.</title>
        <authorList>
            <person name="Thawai C."/>
        </authorList>
    </citation>
    <scope>NUCLEOTIDE SEQUENCE [LARGE SCALE GENOMIC DNA]</scope>
    <source>
        <strain evidence="3 4">LPG 2</strain>
    </source>
</reference>
<comment type="caution">
    <text evidence="3">The sequence shown here is derived from an EMBL/GenBank/DDBJ whole genome shotgun (WGS) entry which is preliminary data.</text>
</comment>